<protein>
    <submittedName>
        <fullName evidence="3">Uncharacterized protein</fullName>
    </submittedName>
</protein>
<proteinExistence type="predicted"/>
<keyword evidence="4" id="KW-1185">Reference proteome</keyword>
<dbReference type="Proteomes" id="UP000001949">
    <property type="component" value="Unassembled WGS sequence"/>
</dbReference>
<dbReference type="VEuPathDB" id="PiroplasmaDB:TpMuguga_02g00213"/>
<dbReference type="RefSeq" id="XP_764778.1">
    <property type="nucleotide sequence ID" value="XM_759685.1"/>
</dbReference>
<accession>Q4N5S8</accession>
<evidence type="ECO:0000256" key="1">
    <source>
        <dbReference type="SAM" id="MobiDB-lite"/>
    </source>
</evidence>
<dbReference type="AlphaFoldDB" id="Q4N5S8"/>
<dbReference type="eggNOG" id="ENOG502TN2M">
    <property type="taxonomic scope" value="Eukaryota"/>
</dbReference>
<dbReference type="OMA" id="SRNKYKT"/>
<feature type="compositionally biased region" description="Basic and acidic residues" evidence="1">
    <location>
        <begin position="236"/>
        <end position="252"/>
    </location>
</feature>
<dbReference type="KEGG" id="tpv:TP02_0213"/>
<feature type="signal peptide" evidence="2">
    <location>
        <begin position="1"/>
        <end position="22"/>
    </location>
</feature>
<dbReference type="Pfam" id="PF04385">
    <property type="entry name" value="FAINT"/>
    <property type="match status" value="1"/>
</dbReference>
<gene>
    <name evidence="3" type="ordered locus">TP02_0213</name>
</gene>
<feature type="chain" id="PRO_5004241136" evidence="2">
    <location>
        <begin position="23"/>
        <end position="364"/>
    </location>
</feature>
<keyword evidence="2" id="KW-0732">Signal</keyword>
<evidence type="ECO:0000256" key="2">
    <source>
        <dbReference type="SAM" id="SignalP"/>
    </source>
</evidence>
<name>Q4N5S8_THEPA</name>
<evidence type="ECO:0000313" key="3">
    <source>
        <dbReference type="EMBL" id="EAN32495.1"/>
    </source>
</evidence>
<comment type="caution">
    <text evidence="3">The sequence shown here is derived from an EMBL/GenBank/DDBJ whole genome shotgun (WGS) entry which is preliminary data.</text>
</comment>
<feature type="region of interest" description="Disordered" evidence="1">
    <location>
        <begin position="221"/>
        <end position="252"/>
    </location>
</feature>
<dbReference type="GeneID" id="3502326"/>
<dbReference type="InParanoid" id="Q4N5S8"/>
<reference evidence="3 4" key="1">
    <citation type="journal article" date="2005" name="Science">
        <title>Genome sequence of Theileria parva, a bovine pathogen that transforms lymphocytes.</title>
        <authorList>
            <person name="Gardner M.J."/>
            <person name="Bishop R."/>
            <person name="Shah T."/>
            <person name="de Villiers E.P."/>
            <person name="Carlton J.M."/>
            <person name="Hall N."/>
            <person name="Ren Q."/>
            <person name="Paulsen I.T."/>
            <person name="Pain A."/>
            <person name="Berriman M."/>
            <person name="Wilson R.J.M."/>
            <person name="Sato S."/>
            <person name="Ralph S.A."/>
            <person name="Mann D.J."/>
            <person name="Xiong Z."/>
            <person name="Shallom S.J."/>
            <person name="Weidman J."/>
            <person name="Jiang L."/>
            <person name="Lynn J."/>
            <person name="Weaver B."/>
            <person name="Shoaibi A."/>
            <person name="Domingo A.R."/>
            <person name="Wasawo D."/>
            <person name="Crabtree J."/>
            <person name="Wortman J.R."/>
            <person name="Haas B."/>
            <person name="Angiuoli S.V."/>
            <person name="Creasy T.H."/>
            <person name="Lu C."/>
            <person name="Suh B."/>
            <person name="Silva J.C."/>
            <person name="Utterback T.R."/>
            <person name="Feldblyum T.V."/>
            <person name="Pertea M."/>
            <person name="Allen J."/>
            <person name="Nierman W.C."/>
            <person name="Taracha E.L.N."/>
            <person name="Salzberg S.L."/>
            <person name="White O.R."/>
            <person name="Fitzhugh H.A."/>
            <person name="Morzaria S."/>
            <person name="Venter J.C."/>
            <person name="Fraser C.M."/>
            <person name="Nene V."/>
        </authorList>
    </citation>
    <scope>NUCLEOTIDE SEQUENCE [LARGE SCALE GENOMIC DNA]</scope>
    <source>
        <strain evidence="3 4">Muguga</strain>
    </source>
</reference>
<organism evidence="3 4">
    <name type="scientific">Theileria parva</name>
    <name type="common">East coast fever infection agent</name>
    <dbReference type="NCBI Taxonomy" id="5875"/>
    <lineage>
        <taxon>Eukaryota</taxon>
        <taxon>Sar</taxon>
        <taxon>Alveolata</taxon>
        <taxon>Apicomplexa</taxon>
        <taxon>Aconoidasida</taxon>
        <taxon>Piroplasmida</taxon>
        <taxon>Theileriidae</taxon>
        <taxon>Theileria</taxon>
    </lineage>
</organism>
<evidence type="ECO:0000313" key="4">
    <source>
        <dbReference type="Proteomes" id="UP000001949"/>
    </source>
</evidence>
<dbReference type="EMBL" id="AAGK01000002">
    <property type="protein sequence ID" value="EAN32495.1"/>
    <property type="molecule type" value="Genomic_DNA"/>
</dbReference>
<dbReference type="InterPro" id="IPR007480">
    <property type="entry name" value="DUF529"/>
</dbReference>
<sequence>MLTIYKHLIFIILICFNKFVFSADNAINLKDLDNDPGLVNTSGKKGPVQTVKAIPVSRNKYKTVKDGDKIIYQCSGDSEGIDSVSVTQFYDKFRLMYISLTTADYYVTESLFFVQCMSDWHLIDQDIHDILSDACLNERNLEIVDFDNDGSYIVDEHNLHGLKGTGFIPKDEVQVVGVFHKGKPIWTAKDQSNKCTSVIVHGELQLTTLVNVNVIFQTDEELSSDGEEQQQPYQSESEKGQEPEQKQPDLPKLLEKLEVQKNEKLEELKKKLKQESKTLEPGQDLCLMSYPTILRSIFDDEENEEQKSQEATSTGLKETELENQLFYEYIDEKWTKVSKSKFYSRLNELDTEMMAQSKEEEATE</sequence>